<accession>A0A2T5JSF1</accession>
<feature type="region of interest" description="Disordered" evidence="1">
    <location>
        <begin position="290"/>
        <end position="375"/>
    </location>
</feature>
<dbReference type="InterPro" id="IPR036457">
    <property type="entry name" value="PPM-type-like_dom_sf"/>
</dbReference>
<dbReference type="PANTHER" id="PTHR47992">
    <property type="entry name" value="PROTEIN PHOSPHATASE"/>
    <property type="match status" value="1"/>
</dbReference>
<feature type="compositionally biased region" description="Pro residues" evidence="1">
    <location>
        <begin position="291"/>
        <end position="300"/>
    </location>
</feature>
<protein>
    <submittedName>
        <fullName evidence="3">Serine/threonine protein phosphatase PrpC</fullName>
    </submittedName>
</protein>
<comment type="caution">
    <text evidence="3">The sequence shown here is derived from an EMBL/GenBank/DDBJ whole genome shotgun (WGS) entry which is preliminary data.</text>
</comment>
<dbReference type="EMBL" id="QAOT01000029">
    <property type="protein sequence ID" value="PTR11116.1"/>
    <property type="molecule type" value="Genomic_DNA"/>
</dbReference>
<evidence type="ECO:0000256" key="1">
    <source>
        <dbReference type="SAM" id="MobiDB-lite"/>
    </source>
</evidence>
<dbReference type="SMART" id="SM00331">
    <property type="entry name" value="PP2C_SIG"/>
    <property type="match status" value="1"/>
</dbReference>
<feature type="compositionally biased region" description="Low complexity" evidence="1">
    <location>
        <begin position="310"/>
        <end position="321"/>
    </location>
</feature>
<dbReference type="SUPFAM" id="SSF81606">
    <property type="entry name" value="PP2C-like"/>
    <property type="match status" value="1"/>
</dbReference>
<dbReference type="InterPro" id="IPR001932">
    <property type="entry name" value="PPM-type_phosphatase-like_dom"/>
</dbReference>
<dbReference type="AlphaFoldDB" id="A0A2T5JSF1"/>
<evidence type="ECO:0000313" key="4">
    <source>
        <dbReference type="Proteomes" id="UP000244060"/>
    </source>
</evidence>
<sequence length="375" mass="39170">MAQVHGQQILGRRETQEDAFDIILQNETDPRSDVLMLLADGMGGHAGGEVASGLALRAFAHHFTQVARAPRPADRLQEALEAANEAIRGALARDASLRGMGCTLIAAIKLPDRLVWVSVGDSAIYLLRRGTIRRINADHSIFGELMTLVEAGRMTRAEAASHPRRNVLRSALTGGPLTLVDLNSVTLEPGDVVLIASDGLDALSEAEVVEIVGERFRAGPRAVTEALLAAVERKANPSQDNTSVILYRHAGQGAAPARTLPRRLAATAGTGAVLALAGLAVYAGMGGFSDPPAPPTPEPPRGAAEMRAIPAPVEEAPAAKPEAAEPPPPEGPAAKPEAQPEKPSAPEASPAPARRPAAREGRPVKDDAPARADET</sequence>
<dbReference type="OrthoDB" id="9801841at2"/>
<evidence type="ECO:0000313" key="3">
    <source>
        <dbReference type="EMBL" id="PTR11116.1"/>
    </source>
</evidence>
<dbReference type="CDD" id="cd00143">
    <property type="entry name" value="PP2Cc"/>
    <property type="match status" value="1"/>
</dbReference>
<dbReference type="Proteomes" id="UP000244060">
    <property type="component" value="Unassembled WGS sequence"/>
</dbReference>
<dbReference type="GO" id="GO:0004722">
    <property type="term" value="F:protein serine/threonine phosphatase activity"/>
    <property type="evidence" value="ECO:0007669"/>
    <property type="project" value="InterPro"/>
</dbReference>
<feature type="compositionally biased region" description="Basic and acidic residues" evidence="1">
    <location>
        <begin position="357"/>
        <end position="375"/>
    </location>
</feature>
<dbReference type="RefSeq" id="WP_108222543.1">
    <property type="nucleotide sequence ID" value="NZ_CP090022.1"/>
</dbReference>
<dbReference type="Gene3D" id="3.60.40.10">
    <property type="entry name" value="PPM-type phosphatase domain"/>
    <property type="match status" value="1"/>
</dbReference>
<keyword evidence="4" id="KW-1185">Reference proteome</keyword>
<evidence type="ECO:0000259" key="2">
    <source>
        <dbReference type="PROSITE" id="PS51746"/>
    </source>
</evidence>
<name>A0A2T5JSF1_9RHOB</name>
<gene>
    <name evidence="3" type="ORF">C8J28_1299</name>
</gene>
<feature type="compositionally biased region" description="Low complexity" evidence="1">
    <location>
        <begin position="332"/>
        <end position="355"/>
    </location>
</feature>
<dbReference type="PROSITE" id="PS51746">
    <property type="entry name" value="PPM_2"/>
    <property type="match status" value="1"/>
</dbReference>
<organism evidence="3 4">
    <name type="scientific">Cereibacter azotoformans</name>
    <dbReference type="NCBI Taxonomy" id="43057"/>
    <lineage>
        <taxon>Bacteria</taxon>
        <taxon>Pseudomonadati</taxon>
        <taxon>Pseudomonadota</taxon>
        <taxon>Alphaproteobacteria</taxon>
        <taxon>Rhodobacterales</taxon>
        <taxon>Paracoccaceae</taxon>
        <taxon>Cereibacter</taxon>
    </lineage>
</organism>
<dbReference type="InterPro" id="IPR015655">
    <property type="entry name" value="PP2C"/>
</dbReference>
<dbReference type="Pfam" id="PF13672">
    <property type="entry name" value="PP2C_2"/>
    <property type="match status" value="1"/>
</dbReference>
<reference evidence="3 4" key="1">
    <citation type="submission" date="2018-04" db="EMBL/GenBank/DDBJ databases">
        <title>Genomic Encyclopedia of Type Strains, Phase III (KMG-III): the genomes of soil and plant-associated and newly described type strains.</title>
        <authorList>
            <person name="Whitman W."/>
        </authorList>
    </citation>
    <scope>NUCLEOTIDE SEQUENCE [LARGE SCALE GENOMIC DNA]</scope>
    <source>
        <strain evidence="3 4">KA25</strain>
    </source>
</reference>
<feature type="domain" description="PPM-type phosphatase" evidence="2">
    <location>
        <begin position="1"/>
        <end position="249"/>
    </location>
</feature>
<proteinExistence type="predicted"/>
<dbReference type="SMART" id="SM00332">
    <property type="entry name" value="PP2Cc"/>
    <property type="match status" value="1"/>
</dbReference>